<evidence type="ECO:0000256" key="3">
    <source>
        <dbReference type="ARBA" id="ARBA00022737"/>
    </source>
</evidence>
<evidence type="ECO:0000259" key="6">
    <source>
        <dbReference type="PROSITE" id="PS50106"/>
    </source>
</evidence>
<dbReference type="PANTHER" id="PTHR19964:SF92">
    <property type="entry name" value="PATJ HOMOLOG"/>
    <property type="match status" value="1"/>
</dbReference>
<organism evidence="7 8">
    <name type="scientific">Rotaria socialis</name>
    <dbReference type="NCBI Taxonomy" id="392032"/>
    <lineage>
        <taxon>Eukaryota</taxon>
        <taxon>Metazoa</taxon>
        <taxon>Spiralia</taxon>
        <taxon>Gnathifera</taxon>
        <taxon>Rotifera</taxon>
        <taxon>Eurotatoria</taxon>
        <taxon>Bdelloidea</taxon>
        <taxon>Philodinida</taxon>
        <taxon>Philodinidae</taxon>
        <taxon>Rotaria</taxon>
    </lineage>
</organism>
<feature type="region of interest" description="Disordered" evidence="5">
    <location>
        <begin position="581"/>
        <end position="609"/>
    </location>
</feature>
<feature type="region of interest" description="Disordered" evidence="5">
    <location>
        <begin position="764"/>
        <end position="791"/>
    </location>
</feature>
<sequence length="791" mass="88497">ALMTQRPSSTSDTLIGTINNNAKSTTTPLSMISDNDGIINSSQNRILIRTERLLENNHNFEKIIENLREQCQYEDGTQLLDVTLEKGDDGLGITVAGYVSPDSTNNDAIAGIFIRDIAEGSVCFRDGRLMIGDQIIEVNDQSLNGFSNIQALYLLQNTSSSVRLKARRYLDGIKFEKIKEMIALESSHQLEEKIEFQSQVDIYEQIRQRWIKVLGNNYDILVTDVYKPDNGGLGITLEGTVDIENGEEVRPHHYIRALLRDGPIGTEGTLKAGDELLEVNNQILYGKNHINVIEILKRVKHQIKLVCGRRKISQTNETTTTNNIHNHSRSRSITFGQTTEIVVKAKSMGTLDAQNSSFNHNSSSTRITQQYKSRSLEVISNLALWSTSIINVELHKSDHGLGFSVLDYQDPSNPSHSPVIVIRALVPGGVAQLDGRIVPGDRLVAVNDITLENMTLDDVIKILKSTPIGPVKLSLSKPLPYPKFKNDNDEDNTTTDSDQDAVTTNQINQRASRISKSSTMTATINNHKRSASTHHTSRSSSIKRPAVPAGIALSAPAILSKHEYLESLVNKENMKKNIVPRASSASRTTCPDRISPRISPFEPVQSRKDQIRQLNREEYLDFLPRKVSTLTTQKLPPDITINLPEFQDFQSDHLVLIPQIISHPSYDRLRGLSAFTATKFNRQSTNNNSNNNNNNNNNIISQTLVRITSTGSPHTSYSSVKRLSRLRQTHDTSNQCDQEQIHIMRPSSLRQMTNKFDSIACFHENDDDEEDDGYNSPRMAECSFNADDDKS</sequence>
<dbReference type="SUPFAM" id="SSF50156">
    <property type="entry name" value="PDZ domain-like"/>
    <property type="match status" value="3"/>
</dbReference>
<dbReference type="FunFam" id="2.30.42.10:FF:000070">
    <property type="entry name" value="Multiple PDZ domain protein"/>
    <property type="match status" value="1"/>
</dbReference>
<keyword evidence="8" id="KW-1185">Reference proteome</keyword>
<comment type="caution">
    <text evidence="7">The sequence shown here is derived from an EMBL/GenBank/DDBJ whole genome shotgun (WGS) entry which is preliminary data.</text>
</comment>
<feature type="compositionally biased region" description="Polar residues" evidence="5">
    <location>
        <begin position="501"/>
        <end position="525"/>
    </location>
</feature>
<feature type="compositionally biased region" description="Basic residues" evidence="5">
    <location>
        <begin position="526"/>
        <end position="537"/>
    </location>
</feature>
<dbReference type="InterPro" id="IPR036034">
    <property type="entry name" value="PDZ_sf"/>
</dbReference>
<dbReference type="EMBL" id="CAJOBP010006475">
    <property type="protein sequence ID" value="CAF4493730.1"/>
    <property type="molecule type" value="Genomic_DNA"/>
</dbReference>
<proteinExistence type="predicted"/>
<dbReference type="CDD" id="cd06669">
    <property type="entry name" value="PDZ5_MUPP1-like"/>
    <property type="match status" value="1"/>
</dbReference>
<comment type="subcellular location">
    <subcellularLocation>
        <location evidence="1">Membrane</location>
    </subcellularLocation>
</comment>
<evidence type="ECO:0000313" key="7">
    <source>
        <dbReference type="EMBL" id="CAF4493730.1"/>
    </source>
</evidence>
<evidence type="ECO:0000256" key="4">
    <source>
        <dbReference type="ARBA" id="ARBA00023136"/>
    </source>
</evidence>
<protein>
    <recommendedName>
        <fullName evidence="6">PDZ domain-containing protein</fullName>
    </recommendedName>
</protein>
<keyword evidence="2" id="KW-0597">Phosphoprotein</keyword>
<dbReference type="InterPro" id="IPR001478">
    <property type="entry name" value="PDZ"/>
</dbReference>
<reference evidence="7" key="1">
    <citation type="submission" date="2021-02" db="EMBL/GenBank/DDBJ databases">
        <authorList>
            <person name="Nowell W R."/>
        </authorList>
    </citation>
    <scope>NUCLEOTIDE SEQUENCE</scope>
</reference>
<dbReference type="PANTHER" id="PTHR19964">
    <property type="entry name" value="MULTIPLE PDZ DOMAIN PROTEIN"/>
    <property type="match status" value="1"/>
</dbReference>
<feature type="domain" description="PDZ" evidence="6">
    <location>
        <begin position="81"/>
        <end position="170"/>
    </location>
</feature>
<gene>
    <name evidence="7" type="ORF">UJA718_LOCUS25828</name>
</gene>
<keyword evidence="3" id="KW-0677">Repeat</keyword>
<dbReference type="Proteomes" id="UP000663873">
    <property type="component" value="Unassembled WGS sequence"/>
</dbReference>
<name>A0A820V1A2_9BILA</name>
<dbReference type="AlphaFoldDB" id="A0A820V1A2"/>
<feature type="domain" description="PDZ" evidence="6">
    <location>
        <begin position="391"/>
        <end position="467"/>
    </location>
</feature>
<evidence type="ECO:0000256" key="5">
    <source>
        <dbReference type="SAM" id="MobiDB-lite"/>
    </source>
</evidence>
<keyword evidence="4" id="KW-0472">Membrane</keyword>
<dbReference type="InterPro" id="IPR051342">
    <property type="entry name" value="PDZ_scaffold"/>
</dbReference>
<feature type="non-terminal residue" evidence="7">
    <location>
        <position position="1"/>
    </location>
</feature>
<dbReference type="Pfam" id="PF00595">
    <property type="entry name" value="PDZ"/>
    <property type="match status" value="3"/>
</dbReference>
<dbReference type="SMART" id="SM00228">
    <property type="entry name" value="PDZ"/>
    <property type="match status" value="3"/>
</dbReference>
<evidence type="ECO:0000256" key="1">
    <source>
        <dbReference type="ARBA" id="ARBA00004370"/>
    </source>
</evidence>
<accession>A0A820V1A2</accession>
<feature type="compositionally biased region" description="Acidic residues" evidence="5">
    <location>
        <begin position="488"/>
        <end position="499"/>
    </location>
</feature>
<feature type="region of interest" description="Disordered" evidence="5">
    <location>
        <begin position="479"/>
        <end position="545"/>
    </location>
</feature>
<dbReference type="PROSITE" id="PS50106">
    <property type="entry name" value="PDZ"/>
    <property type="match status" value="3"/>
</dbReference>
<evidence type="ECO:0000313" key="8">
    <source>
        <dbReference type="Proteomes" id="UP000663873"/>
    </source>
</evidence>
<evidence type="ECO:0000256" key="2">
    <source>
        <dbReference type="ARBA" id="ARBA00022553"/>
    </source>
</evidence>
<dbReference type="Gene3D" id="2.30.42.10">
    <property type="match status" value="3"/>
</dbReference>
<feature type="domain" description="PDZ" evidence="6">
    <location>
        <begin position="222"/>
        <end position="311"/>
    </location>
</feature>
<dbReference type="GO" id="GO:0016020">
    <property type="term" value="C:membrane"/>
    <property type="evidence" value="ECO:0007669"/>
    <property type="project" value="UniProtKB-SubCell"/>
</dbReference>